<sequence length="74" mass="8283">MLSDRKSILLLQNAVLVVIAALITAVIFIIDLRTDSTLAVASIYTIVILYSWLIPGKHTSIYIAILWTSFTEFQ</sequence>
<protein>
    <submittedName>
        <fullName evidence="2">Uncharacterized protein</fullName>
    </submittedName>
</protein>
<keyword evidence="1" id="KW-0472">Membrane</keyword>
<proteinExistence type="predicted"/>
<evidence type="ECO:0000313" key="3">
    <source>
        <dbReference type="Proteomes" id="UP000008720"/>
    </source>
</evidence>
<dbReference type="KEGG" id="mtt:Ftrac_1107"/>
<keyword evidence="3" id="KW-1185">Reference proteome</keyword>
<reference evidence="2 3" key="1">
    <citation type="journal article" date="2011" name="Stand. Genomic Sci.">
        <title>Complete genome sequence of Marivirga tractuosa type strain (H-43).</title>
        <authorList>
            <person name="Pagani I."/>
            <person name="Chertkov O."/>
            <person name="Lapidus A."/>
            <person name="Lucas S."/>
            <person name="Del Rio T.G."/>
            <person name="Tice H."/>
            <person name="Copeland A."/>
            <person name="Cheng J.F."/>
            <person name="Nolan M."/>
            <person name="Saunders E."/>
            <person name="Pitluck S."/>
            <person name="Held B."/>
            <person name="Goodwin L."/>
            <person name="Liolios K."/>
            <person name="Ovchinikova G."/>
            <person name="Ivanova N."/>
            <person name="Mavromatis K."/>
            <person name="Pati A."/>
            <person name="Chen A."/>
            <person name="Palaniappan K."/>
            <person name="Land M."/>
            <person name="Hauser L."/>
            <person name="Jeffries C.D."/>
            <person name="Detter J.C."/>
            <person name="Han C."/>
            <person name="Tapia R."/>
            <person name="Ngatchou-Djao O.D."/>
            <person name="Rohde M."/>
            <person name="Goker M."/>
            <person name="Spring S."/>
            <person name="Sikorski J."/>
            <person name="Woyke T."/>
            <person name="Bristow J."/>
            <person name="Eisen J.A."/>
            <person name="Markowitz V."/>
            <person name="Hugenholtz P."/>
            <person name="Klenk H.P."/>
            <person name="Kyrpides N.C."/>
        </authorList>
    </citation>
    <scope>NUCLEOTIDE SEQUENCE [LARGE SCALE GENOMIC DNA]</scope>
    <source>
        <strain evidence="3">ATCC 23168 / DSM 4126 / NBRC 15989 / NCIMB 1408 / VKM B-1430 / H-43</strain>
    </source>
</reference>
<name>E4TUZ7_MARTH</name>
<organism evidence="2 3">
    <name type="scientific">Marivirga tractuosa (strain ATCC 23168 / DSM 4126 / NBRC 15989 / NCIMB 1408 / VKM B-1430 / H-43)</name>
    <name type="common">Microscilla tractuosa</name>
    <name type="synonym">Flexibacter tractuosus</name>
    <dbReference type="NCBI Taxonomy" id="643867"/>
    <lineage>
        <taxon>Bacteria</taxon>
        <taxon>Pseudomonadati</taxon>
        <taxon>Bacteroidota</taxon>
        <taxon>Cytophagia</taxon>
        <taxon>Cytophagales</taxon>
        <taxon>Marivirgaceae</taxon>
        <taxon>Marivirga</taxon>
    </lineage>
</organism>
<dbReference type="STRING" id="643867.Ftrac_1107"/>
<dbReference type="HOGENOM" id="CLU_2683540_0_0_10"/>
<keyword evidence="1" id="KW-1133">Transmembrane helix</keyword>
<gene>
    <name evidence="2" type="ordered locus">Ftrac_1107</name>
</gene>
<dbReference type="EMBL" id="CP002349">
    <property type="protein sequence ID" value="ADR21102.1"/>
    <property type="molecule type" value="Genomic_DNA"/>
</dbReference>
<feature type="transmembrane region" description="Helical" evidence="1">
    <location>
        <begin position="7"/>
        <end position="30"/>
    </location>
</feature>
<accession>E4TUZ7</accession>
<feature type="transmembrane region" description="Helical" evidence="1">
    <location>
        <begin position="36"/>
        <end position="54"/>
    </location>
</feature>
<evidence type="ECO:0000256" key="1">
    <source>
        <dbReference type="SAM" id="Phobius"/>
    </source>
</evidence>
<dbReference type="AlphaFoldDB" id="E4TUZ7"/>
<evidence type="ECO:0000313" key="2">
    <source>
        <dbReference type="EMBL" id="ADR21102.1"/>
    </source>
</evidence>
<dbReference type="Proteomes" id="UP000008720">
    <property type="component" value="Chromosome"/>
</dbReference>
<keyword evidence="1" id="KW-0812">Transmembrane</keyword>